<organism evidence="1 2">
    <name type="scientific">Photobacterium profundum (strain SS9)</name>
    <dbReference type="NCBI Taxonomy" id="298386"/>
    <lineage>
        <taxon>Bacteria</taxon>
        <taxon>Pseudomonadati</taxon>
        <taxon>Pseudomonadota</taxon>
        <taxon>Gammaproteobacteria</taxon>
        <taxon>Vibrionales</taxon>
        <taxon>Vibrionaceae</taxon>
        <taxon>Photobacterium</taxon>
    </lineage>
</organism>
<reference evidence="2" key="1">
    <citation type="journal article" date="2005" name="Science">
        <title>Life at depth: Photobacterium profundum genome sequence and expression analysis.</title>
        <authorList>
            <person name="Vezzi A."/>
            <person name="Campanaro S."/>
            <person name="D'Angelo M."/>
            <person name="Simonato F."/>
            <person name="Vitulo N."/>
            <person name="Lauro F.M."/>
            <person name="Cestaro A."/>
            <person name="Malacrida G."/>
            <person name="Simionati B."/>
            <person name="Cannata N."/>
            <person name="Romualdi C."/>
            <person name="Bartlett D.H."/>
            <person name="Valle G."/>
        </authorList>
    </citation>
    <scope>NUCLEOTIDE SEQUENCE [LARGE SCALE GENOMIC DNA]</scope>
    <source>
        <strain evidence="2">ATCC BAA-1253 / SS9</strain>
    </source>
</reference>
<proteinExistence type="predicted"/>
<evidence type="ECO:0000313" key="2">
    <source>
        <dbReference type="Proteomes" id="UP000000593"/>
    </source>
</evidence>
<dbReference type="Proteomes" id="UP000000593">
    <property type="component" value="Chromosome 1"/>
</dbReference>
<accession>Q6LVJ4</accession>
<protein>
    <submittedName>
        <fullName evidence="1">Uncharacterized protein</fullName>
    </submittedName>
</protein>
<name>Q6LVJ4_PHOPR</name>
<dbReference type="EMBL" id="CR378663">
    <property type="protein sequence ID" value="CAG18681.1"/>
    <property type="molecule type" value="Genomic_DNA"/>
</dbReference>
<dbReference type="STRING" id="298386.PBPRA0242"/>
<dbReference type="HOGENOM" id="CLU_2059187_0_0_6"/>
<sequence length="119" mass="14124">MQGDKVYKELWAIHENNFFNISGKVTYYLPKEEENALLTYNAKGEWSLINNTLRLTYEPFDFESSNKFSSKYINDIETVYITPAFNGTRRFEYYIEKLSDSQMQIGDDYDSWKCSQVSF</sequence>
<keyword evidence="2" id="KW-1185">Reference proteome</keyword>
<evidence type="ECO:0000313" key="1">
    <source>
        <dbReference type="EMBL" id="CAG18681.1"/>
    </source>
</evidence>
<gene>
    <name evidence="1" type="ordered locus">PBPRA0242</name>
</gene>
<dbReference type="AlphaFoldDB" id="Q6LVJ4"/>
<dbReference type="KEGG" id="ppr:PBPRA0242"/>